<dbReference type="RefSeq" id="WP_155091781.1">
    <property type="nucleotide sequence ID" value="NZ_CP102754.1"/>
</dbReference>
<dbReference type="CDD" id="cd07067">
    <property type="entry name" value="HP_PGM_like"/>
    <property type="match status" value="1"/>
</dbReference>
<protein>
    <submittedName>
        <fullName evidence="1">Alpha-ribazole phosphatase</fullName>
    </submittedName>
</protein>
<dbReference type="Proteomes" id="UP000438760">
    <property type="component" value="Unassembled WGS sequence"/>
</dbReference>
<comment type="caution">
    <text evidence="1">The sequence shown here is derived from an EMBL/GenBank/DDBJ whole genome shotgun (WGS) entry which is preliminary data.</text>
</comment>
<dbReference type="PANTHER" id="PTHR48100:SF59">
    <property type="entry name" value="ADENOSYLCOBALAMIN_ALPHA-RIBAZOLE PHOSPHATASE"/>
    <property type="match status" value="1"/>
</dbReference>
<accession>A0A6I3LKG7</accession>
<dbReference type="OrthoDB" id="9782128at2"/>
<organism evidence="1 2">
    <name type="scientific">Myroides albus</name>
    <dbReference type="NCBI Taxonomy" id="2562892"/>
    <lineage>
        <taxon>Bacteria</taxon>
        <taxon>Pseudomonadati</taxon>
        <taxon>Bacteroidota</taxon>
        <taxon>Flavobacteriia</taxon>
        <taxon>Flavobacteriales</taxon>
        <taxon>Flavobacteriaceae</taxon>
        <taxon>Myroides</taxon>
    </lineage>
</organism>
<evidence type="ECO:0000313" key="2">
    <source>
        <dbReference type="Proteomes" id="UP000438760"/>
    </source>
</evidence>
<dbReference type="PANTHER" id="PTHR48100">
    <property type="entry name" value="BROAD-SPECIFICITY PHOSPHATASE YOR283W-RELATED"/>
    <property type="match status" value="1"/>
</dbReference>
<keyword evidence="2" id="KW-1185">Reference proteome</keyword>
<sequence length="186" mass="21833">MQVYVIRHTAVEIQAGTCYGQTDLNLLNSYRDDLLQVRKQLPKAFDAIFSSPLKRCTFIAEEFDSKYQTDSRLIEMNFGHWEMANWSEIPKQEIDLWNSNLTHNRPPQGESLYEVQSRVNHFLDELRTQSFKNVLLITHGGPIRCMWNYILDIPLENTFRIPVGFDEVFTFQLGEEHSEDFIIAKQ</sequence>
<reference evidence="1 2" key="1">
    <citation type="submission" date="2019-11" db="EMBL/GenBank/DDBJ databases">
        <title>Genome of Strain BIT-d1.</title>
        <authorList>
            <person name="Yang Y."/>
        </authorList>
    </citation>
    <scope>NUCLEOTIDE SEQUENCE [LARGE SCALE GENOMIC DNA]</scope>
    <source>
        <strain evidence="1 2">BIT-d1</strain>
    </source>
</reference>
<gene>
    <name evidence="1" type="ORF">GJV76_06240</name>
</gene>
<dbReference type="SMART" id="SM00855">
    <property type="entry name" value="PGAM"/>
    <property type="match status" value="1"/>
</dbReference>
<dbReference type="Gene3D" id="3.40.50.1240">
    <property type="entry name" value="Phosphoglycerate mutase-like"/>
    <property type="match status" value="1"/>
</dbReference>
<dbReference type="SUPFAM" id="SSF53254">
    <property type="entry name" value="Phosphoglycerate mutase-like"/>
    <property type="match status" value="1"/>
</dbReference>
<evidence type="ECO:0000313" key="1">
    <source>
        <dbReference type="EMBL" id="MTG97740.1"/>
    </source>
</evidence>
<dbReference type="EMBL" id="WMJX01000009">
    <property type="protein sequence ID" value="MTG97740.1"/>
    <property type="molecule type" value="Genomic_DNA"/>
</dbReference>
<dbReference type="InterPro" id="IPR050275">
    <property type="entry name" value="PGM_Phosphatase"/>
</dbReference>
<dbReference type="Pfam" id="PF00300">
    <property type="entry name" value="His_Phos_1"/>
    <property type="match status" value="1"/>
</dbReference>
<dbReference type="InterPro" id="IPR029033">
    <property type="entry name" value="His_PPase_superfam"/>
</dbReference>
<dbReference type="GO" id="GO:0016791">
    <property type="term" value="F:phosphatase activity"/>
    <property type="evidence" value="ECO:0007669"/>
    <property type="project" value="TreeGrafter"/>
</dbReference>
<proteinExistence type="predicted"/>
<dbReference type="GO" id="GO:0005737">
    <property type="term" value="C:cytoplasm"/>
    <property type="evidence" value="ECO:0007669"/>
    <property type="project" value="TreeGrafter"/>
</dbReference>
<dbReference type="AlphaFoldDB" id="A0A6I3LKG7"/>
<dbReference type="InterPro" id="IPR013078">
    <property type="entry name" value="His_Pase_superF_clade-1"/>
</dbReference>
<name>A0A6I3LKG7_9FLAO</name>